<dbReference type="Gene3D" id="3.30.40.10">
    <property type="entry name" value="Zinc/RING finger domain, C3HC4 (zinc finger)"/>
    <property type="match status" value="1"/>
</dbReference>
<keyword evidence="1" id="KW-0479">Metal-binding</keyword>
<organism evidence="6 7">
    <name type="scientific">Sinanodonta woodiana</name>
    <name type="common">Chinese pond mussel</name>
    <name type="synonym">Anodonta woodiana</name>
    <dbReference type="NCBI Taxonomy" id="1069815"/>
    <lineage>
        <taxon>Eukaryota</taxon>
        <taxon>Metazoa</taxon>
        <taxon>Spiralia</taxon>
        <taxon>Lophotrochozoa</taxon>
        <taxon>Mollusca</taxon>
        <taxon>Bivalvia</taxon>
        <taxon>Autobranchia</taxon>
        <taxon>Heteroconchia</taxon>
        <taxon>Palaeoheterodonta</taxon>
        <taxon>Unionida</taxon>
        <taxon>Unionoidea</taxon>
        <taxon>Unionidae</taxon>
        <taxon>Unioninae</taxon>
        <taxon>Sinanodonta</taxon>
    </lineage>
</organism>
<dbReference type="InterPro" id="IPR017907">
    <property type="entry name" value="Znf_RING_CS"/>
</dbReference>
<evidence type="ECO:0000256" key="1">
    <source>
        <dbReference type="ARBA" id="ARBA00022723"/>
    </source>
</evidence>
<comment type="caution">
    <text evidence="6">The sequence shown here is derived from an EMBL/GenBank/DDBJ whole genome shotgun (WGS) entry which is preliminary data.</text>
</comment>
<dbReference type="PANTHER" id="PTHR25462">
    <property type="entry name" value="BONUS, ISOFORM C-RELATED"/>
    <property type="match status" value="1"/>
</dbReference>
<dbReference type="SUPFAM" id="SSF57850">
    <property type="entry name" value="RING/U-box"/>
    <property type="match status" value="1"/>
</dbReference>
<dbReference type="InterPro" id="IPR013083">
    <property type="entry name" value="Znf_RING/FYVE/PHD"/>
</dbReference>
<dbReference type="Pfam" id="PF13445">
    <property type="entry name" value="zf-RING_UBOX"/>
    <property type="match status" value="1"/>
</dbReference>
<dbReference type="Proteomes" id="UP001634394">
    <property type="component" value="Unassembled WGS sequence"/>
</dbReference>
<dbReference type="EMBL" id="JBJQND010000014">
    <property type="protein sequence ID" value="KAL3855541.1"/>
    <property type="molecule type" value="Genomic_DNA"/>
</dbReference>
<name>A0ABD3V3J6_SINWO</name>
<dbReference type="AlphaFoldDB" id="A0ABD3V3J6"/>
<accession>A0ABD3V3J6</accession>
<reference evidence="6 7" key="1">
    <citation type="submission" date="2024-11" db="EMBL/GenBank/DDBJ databases">
        <title>Chromosome-level genome assembly of the freshwater bivalve Anodonta woodiana.</title>
        <authorList>
            <person name="Chen X."/>
        </authorList>
    </citation>
    <scope>NUCLEOTIDE SEQUENCE [LARGE SCALE GENOMIC DNA]</scope>
    <source>
        <strain evidence="6">MN2024</strain>
        <tissue evidence="6">Gills</tissue>
    </source>
</reference>
<dbReference type="InterPro" id="IPR011042">
    <property type="entry name" value="6-blade_b-propeller_TolB-like"/>
</dbReference>
<evidence type="ECO:0000313" key="7">
    <source>
        <dbReference type="Proteomes" id="UP001634394"/>
    </source>
</evidence>
<keyword evidence="2 4" id="KW-0863">Zinc-finger</keyword>
<evidence type="ECO:0000313" key="6">
    <source>
        <dbReference type="EMBL" id="KAL3855541.1"/>
    </source>
</evidence>
<evidence type="ECO:0000256" key="4">
    <source>
        <dbReference type="PROSITE-ProRule" id="PRU00175"/>
    </source>
</evidence>
<gene>
    <name evidence="6" type="ORF">ACJMK2_014748</name>
</gene>
<dbReference type="GO" id="GO:0008270">
    <property type="term" value="F:zinc ion binding"/>
    <property type="evidence" value="ECO:0007669"/>
    <property type="project" value="UniProtKB-KW"/>
</dbReference>
<evidence type="ECO:0000259" key="5">
    <source>
        <dbReference type="PROSITE" id="PS50089"/>
    </source>
</evidence>
<sequence length="463" mass="51919">MASGVTQAFSEAQGLRCPICHHVYTAPKILPCGHSYCQNCLHKHIMNNAHEGEQKATFHCLVCGKETSPPIPDIPVDKWAEYYPFNMVLLSVLPSEKTEMAKICESCQYERVMATDASYCTVCKQVFCLTCGKKHRESNETREHVVVGIQDLINDIEQVVSFSVSVTSTEHVGNELEFDATDETKTNLKDRKLETIAHFDANYFHGKAPRYSGITSLPDERIIIVDYENNTCRLYSSSYEHIADYKLTSSPRAVCVMGASRVAVTLPWENKIQFLTVDDSLQPEKNSTKIRQSRGIKGTIKTSIHCDGIAALSRHKLVVSGTMNDGVYWCVVSTDGYEKSPVQVCDSAWYSCLALNNRKTRVYVSYYSPSVVYAYRLQGTLIFKYKHQELDGASGLAVDREDNLYVVGEFSHTVHRVSPDGIPLQVFSAQIPKSPCAICFTSIGDECLLTRVNETKVHKFKLK</sequence>
<keyword evidence="7" id="KW-1185">Reference proteome</keyword>
<dbReference type="InterPro" id="IPR027370">
    <property type="entry name" value="Znf-RING_euk"/>
</dbReference>
<dbReference type="PROSITE" id="PS00518">
    <property type="entry name" value="ZF_RING_1"/>
    <property type="match status" value="1"/>
</dbReference>
<evidence type="ECO:0000256" key="3">
    <source>
        <dbReference type="ARBA" id="ARBA00022833"/>
    </source>
</evidence>
<keyword evidence="3" id="KW-0862">Zinc</keyword>
<proteinExistence type="predicted"/>
<feature type="domain" description="RING-type" evidence="5">
    <location>
        <begin position="17"/>
        <end position="63"/>
    </location>
</feature>
<dbReference type="SUPFAM" id="SSF101898">
    <property type="entry name" value="NHL repeat"/>
    <property type="match status" value="1"/>
</dbReference>
<dbReference type="PROSITE" id="PS50089">
    <property type="entry name" value="ZF_RING_2"/>
    <property type="match status" value="1"/>
</dbReference>
<protein>
    <recommendedName>
        <fullName evidence="5">RING-type domain-containing protein</fullName>
    </recommendedName>
</protein>
<dbReference type="SMART" id="SM00184">
    <property type="entry name" value="RING"/>
    <property type="match status" value="1"/>
</dbReference>
<dbReference type="Gene3D" id="2.120.10.30">
    <property type="entry name" value="TolB, C-terminal domain"/>
    <property type="match status" value="1"/>
</dbReference>
<dbReference type="PANTHER" id="PTHR25462:SF229">
    <property type="entry name" value="TRANSCRIPTION INTERMEDIARY FACTOR 1-BETA"/>
    <property type="match status" value="1"/>
</dbReference>
<evidence type="ECO:0000256" key="2">
    <source>
        <dbReference type="ARBA" id="ARBA00022771"/>
    </source>
</evidence>
<dbReference type="InterPro" id="IPR001841">
    <property type="entry name" value="Znf_RING"/>
</dbReference>
<dbReference type="InterPro" id="IPR047153">
    <property type="entry name" value="TRIM45/56/19-like"/>
</dbReference>